<dbReference type="PANTHER" id="PTHR23070">
    <property type="entry name" value="BCS1 AAA-TYPE ATPASE"/>
    <property type="match status" value="1"/>
</dbReference>
<dbReference type="Gene3D" id="3.40.50.300">
    <property type="entry name" value="P-loop containing nucleotide triphosphate hydrolases"/>
    <property type="match status" value="1"/>
</dbReference>
<dbReference type="InterPro" id="IPR050747">
    <property type="entry name" value="Mitochondrial_chaperone_BCS1"/>
</dbReference>
<dbReference type="SMART" id="SM00382">
    <property type="entry name" value="AAA"/>
    <property type="match status" value="1"/>
</dbReference>
<dbReference type="AlphaFoldDB" id="A0A835UF42"/>
<keyword evidence="3" id="KW-0460">Magnesium</keyword>
<accession>A0A835UF42</accession>
<dbReference type="Pfam" id="PF25568">
    <property type="entry name" value="AAA_lid_At3g28540"/>
    <property type="match status" value="1"/>
</dbReference>
<evidence type="ECO:0000313" key="6">
    <source>
        <dbReference type="EMBL" id="KAG0460704.1"/>
    </source>
</evidence>
<dbReference type="InterPro" id="IPR025753">
    <property type="entry name" value="AAA_N_dom"/>
</dbReference>
<proteinExistence type="inferred from homology"/>
<dbReference type="InterPro" id="IPR003593">
    <property type="entry name" value="AAA+_ATPase"/>
</dbReference>
<gene>
    <name evidence="6" type="ORF">HPP92_021001</name>
</gene>
<evidence type="ECO:0000256" key="1">
    <source>
        <dbReference type="ARBA" id="ARBA00001946"/>
    </source>
</evidence>
<dbReference type="InterPro" id="IPR027417">
    <property type="entry name" value="P-loop_NTPase"/>
</dbReference>
<protein>
    <recommendedName>
        <fullName evidence="5">AAA+ ATPase domain-containing protein</fullName>
    </recommendedName>
</protein>
<sequence>MLSTPAAAVMAVGCLLLLLRTFLSLPSLLHLLVLLWRRADDLTHSHQTFRIPRRNDDHLEEINPLFRKAIAYLSSLHAAEDSDNASLFSSPLRANDFSLQLSPGQTVRDSFHGARLSWTLLPHSSGDALLLCLRRHDRHRVLRPYLQHVEAVADDMELRRKETKLYTNAGRLRWRSMAMTHPANFDKVVMDTELMGRVRSDLEQFLKGRAYYARLGRLWKRSYLLYGPPGTGKSTFVAAMARFLCYDIYDLDLSRVSNTADLRSLLLDTTPRSIILVEHIDRYIAAGGDITGLLCFMDGVLSCCGEGRVMVFTASGEKETLGLDPAVLRPGRIDVHIHFPLCDFAGFKTLACHYLGLKDHKLYAQVEEGFQSGGRLSQAEVGEIMLANRFSPSRALKSVINALHRPSPETKRSSAATAEMTEVVGIGGGGFIGFGKDATLREWRKLYGLIRMRNVSKREGAMQGEIAGGDRGEGC</sequence>
<evidence type="ECO:0000259" key="5">
    <source>
        <dbReference type="SMART" id="SM00382"/>
    </source>
</evidence>
<dbReference type="EMBL" id="JADCNL010000011">
    <property type="protein sequence ID" value="KAG0460704.1"/>
    <property type="molecule type" value="Genomic_DNA"/>
</dbReference>
<dbReference type="Pfam" id="PF00004">
    <property type="entry name" value="AAA"/>
    <property type="match status" value="1"/>
</dbReference>
<comment type="cofactor">
    <cofactor evidence="1">
        <name>Mg(2+)</name>
        <dbReference type="ChEBI" id="CHEBI:18420"/>
    </cofactor>
</comment>
<comment type="catalytic activity">
    <reaction evidence="4">
        <text>ATP + H2O = ADP + phosphate + H(+)</text>
        <dbReference type="Rhea" id="RHEA:13065"/>
        <dbReference type="ChEBI" id="CHEBI:15377"/>
        <dbReference type="ChEBI" id="CHEBI:15378"/>
        <dbReference type="ChEBI" id="CHEBI:30616"/>
        <dbReference type="ChEBI" id="CHEBI:43474"/>
        <dbReference type="ChEBI" id="CHEBI:456216"/>
    </reaction>
</comment>
<dbReference type="Proteomes" id="UP000636800">
    <property type="component" value="Chromosome 11"/>
</dbReference>
<dbReference type="GO" id="GO:0006950">
    <property type="term" value="P:response to stress"/>
    <property type="evidence" value="ECO:0007669"/>
    <property type="project" value="UniProtKB-ARBA"/>
</dbReference>
<evidence type="ECO:0000256" key="2">
    <source>
        <dbReference type="ARBA" id="ARBA00007448"/>
    </source>
</evidence>
<dbReference type="Pfam" id="PF14363">
    <property type="entry name" value="AAA_assoc"/>
    <property type="match status" value="1"/>
</dbReference>
<comment type="caution">
    <text evidence="6">The sequence shown here is derived from an EMBL/GenBank/DDBJ whole genome shotgun (WGS) entry which is preliminary data.</text>
</comment>
<evidence type="ECO:0000256" key="4">
    <source>
        <dbReference type="ARBA" id="ARBA00049360"/>
    </source>
</evidence>
<comment type="similarity">
    <text evidence="2">Belongs to the AAA ATPase family. BCS1 subfamily.</text>
</comment>
<dbReference type="OrthoDB" id="10265862at2759"/>
<keyword evidence="7" id="KW-1185">Reference proteome</keyword>
<name>A0A835UF42_VANPL</name>
<evidence type="ECO:0000313" key="7">
    <source>
        <dbReference type="Proteomes" id="UP000636800"/>
    </source>
</evidence>
<evidence type="ECO:0000256" key="3">
    <source>
        <dbReference type="ARBA" id="ARBA00022842"/>
    </source>
</evidence>
<organism evidence="6 7">
    <name type="scientific">Vanilla planifolia</name>
    <name type="common">Vanilla</name>
    <dbReference type="NCBI Taxonomy" id="51239"/>
    <lineage>
        <taxon>Eukaryota</taxon>
        <taxon>Viridiplantae</taxon>
        <taxon>Streptophyta</taxon>
        <taxon>Embryophyta</taxon>
        <taxon>Tracheophyta</taxon>
        <taxon>Spermatophyta</taxon>
        <taxon>Magnoliopsida</taxon>
        <taxon>Liliopsida</taxon>
        <taxon>Asparagales</taxon>
        <taxon>Orchidaceae</taxon>
        <taxon>Vanilloideae</taxon>
        <taxon>Vanilleae</taxon>
        <taxon>Vanilla</taxon>
    </lineage>
</organism>
<feature type="domain" description="AAA+ ATPase" evidence="5">
    <location>
        <begin position="219"/>
        <end position="343"/>
    </location>
</feature>
<dbReference type="GO" id="GO:0016887">
    <property type="term" value="F:ATP hydrolysis activity"/>
    <property type="evidence" value="ECO:0007669"/>
    <property type="project" value="InterPro"/>
</dbReference>
<dbReference type="SUPFAM" id="SSF52540">
    <property type="entry name" value="P-loop containing nucleoside triphosphate hydrolases"/>
    <property type="match status" value="1"/>
</dbReference>
<dbReference type="InterPro" id="IPR003959">
    <property type="entry name" value="ATPase_AAA_core"/>
</dbReference>
<reference evidence="6 7" key="1">
    <citation type="journal article" date="2020" name="Nat. Food">
        <title>A phased Vanilla planifolia genome enables genetic improvement of flavour and production.</title>
        <authorList>
            <person name="Hasing T."/>
            <person name="Tang H."/>
            <person name="Brym M."/>
            <person name="Khazi F."/>
            <person name="Huang T."/>
            <person name="Chambers A.H."/>
        </authorList>
    </citation>
    <scope>NUCLEOTIDE SEQUENCE [LARGE SCALE GENOMIC DNA]</scope>
    <source>
        <tissue evidence="6">Leaf</tissue>
    </source>
</reference>
<dbReference type="InterPro" id="IPR058017">
    <property type="entry name" value="At3g28540-like_C"/>
</dbReference>
<dbReference type="GO" id="GO:0005524">
    <property type="term" value="F:ATP binding"/>
    <property type="evidence" value="ECO:0007669"/>
    <property type="project" value="InterPro"/>
</dbReference>